<feature type="region of interest" description="Disordered" evidence="1">
    <location>
        <begin position="1232"/>
        <end position="1260"/>
    </location>
</feature>
<feature type="compositionally biased region" description="Low complexity" evidence="1">
    <location>
        <begin position="2826"/>
        <end position="2839"/>
    </location>
</feature>
<feature type="compositionally biased region" description="Basic and acidic residues" evidence="1">
    <location>
        <begin position="1403"/>
        <end position="1413"/>
    </location>
</feature>
<dbReference type="Proteomes" id="UP000245119">
    <property type="component" value="Linkage Group LG8"/>
</dbReference>
<feature type="region of interest" description="Disordered" evidence="1">
    <location>
        <begin position="1744"/>
        <end position="1797"/>
    </location>
</feature>
<feature type="compositionally biased region" description="Basic and acidic residues" evidence="1">
    <location>
        <begin position="719"/>
        <end position="734"/>
    </location>
</feature>
<feature type="region of interest" description="Disordered" evidence="1">
    <location>
        <begin position="106"/>
        <end position="135"/>
    </location>
</feature>
<dbReference type="STRING" id="400727.A0A2T7NXE0"/>
<feature type="compositionally biased region" description="Polar residues" evidence="1">
    <location>
        <begin position="1759"/>
        <end position="1769"/>
    </location>
</feature>
<feature type="region of interest" description="Disordered" evidence="1">
    <location>
        <begin position="2820"/>
        <end position="2839"/>
    </location>
</feature>
<feature type="compositionally biased region" description="Basic and acidic residues" evidence="1">
    <location>
        <begin position="2761"/>
        <end position="2774"/>
    </location>
</feature>
<feature type="region of interest" description="Disordered" evidence="1">
    <location>
        <begin position="2045"/>
        <end position="2104"/>
    </location>
</feature>
<feature type="compositionally biased region" description="Basic and acidic residues" evidence="1">
    <location>
        <begin position="1842"/>
        <end position="1858"/>
    </location>
</feature>
<feature type="compositionally biased region" description="Polar residues" evidence="1">
    <location>
        <begin position="1232"/>
        <end position="1247"/>
    </location>
</feature>
<keyword evidence="3" id="KW-1185">Reference proteome</keyword>
<feature type="region of interest" description="Disordered" evidence="1">
    <location>
        <begin position="3124"/>
        <end position="3157"/>
    </location>
</feature>
<feature type="region of interest" description="Disordered" evidence="1">
    <location>
        <begin position="2384"/>
        <end position="2406"/>
    </location>
</feature>
<feature type="region of interest" description="Disordered" evidence="1">
    <location>
        <begin position="2761"/>
        <end position="2786"/>
    </location>
</feature>
<organism evidence="2 3">
    <name type="scientific">Pomacea canaliculata</name>
    <name type="common">Golden apple snail</name>
    <dbReference type="NCBI Taxonomy" id="400727"/>
    <lineage>
        <taxon>Eukaryota</taxon>
        <taxon>Metazoa</taxon>
        <taxon>Spiralia</taxon>
        <taxon>Lophotrochozoa</taxon>
        <taxon>Mollusca</taxon>
        <taxon>Gastropoda</taxon>
        <taxon>Caenogastropoda</taxon>
        <taxon>Architaenioglossa</taxon>
        <taxon>Ampullarioidea</taxon>
        <taxon>Ampullariidae</taxon>
        <taxon>Pomacea</taxon>
    </lineage>
</organism>
<sequence>MFLQILMKSSLSLTCLEELMQEINSEVNESVDSICFVFVGQESSEGVDQLRKTDSFTTSEGSEHIIMHHRSTESLPFEREEHAGYFIPPLFDRSASADKIHLLVSSKAPRKSSPHRSRSTSLLDVTSTSAASDELDENIFPPRVYDMSESNEEEHPSFFREKSSLDIIRNSLGYQNVEDAEELISHPVLTQAADFPGGSQDWNVNFQSLKHLPTDEMSHRGLYVGSPSTIYPYQLEEDNRVNHKEFLSDGSLMDAAQPAVSQVESGTPYFRYYQPGIRPQQAESAVQTDPNTVSRNSQFGIPDHRHTKSWSRGTESFPFLRRSKSGSSLDDLLESHGKGDDLQFQQQGRQLLSPGSERWMELSHLMLETTHILQNLQQSMPVPLSSLQSSGSSSASMMSTRVRHMSTQTWLDASTQTESLRRSRSVENIGFNGQTLETGSQTTSTTELSGSAAVTILPSLCHSEEHQKVVIKIKDTMTQTSSSLMDMASVEIQTDHTSDLFSHDNDIQLSHSLCQTDDMPTDSEIVIQDKRKPCKNVDLPSTDTASQTEDTSFDDIVSVQVSKAGLIDSSIGTESRRRTENVLQMNEIPIDNTLVNGDALWPAVRDAISNREKMGTVNAAYKTDGTTLSNSSDLEEFKTHAMKDASTSTDSSADSDQMFRLELTSTVSNRESMQLVDSPSLKDDLCVGNILDCHQSIESFEKEADSNGEIQDIDKISQTDHTSPDHVSEGEEMRTLPAADASGTMENLQQEDTMYKVEDTPPDNTNEIFRPNKMDLGSSMEDTQSENVKFDKELILKQDLSNTAGDVSCASCYPIIRDDMKVASGGVNLQSEDILCQVDGQIIKQNTVGVENMPEYISRKDDAPTDSSFCDETHINQEMKDAEHAKIVCIDSQNDMNAGSQTIKSDRTEDGSQKGILHWPGIISQTEEILKDDTSEREQVIDQGKTDESSKARNVHIAESVFQADVPTDTIASTESACKTSAQDSRTKDMLAMDILSEEISVCSDDLHDDQINKVSNSEQLVMPDLRDKHSSVEDLSIIRPDVKDVISIDIAPPADRTDVISYDTVSETNIESVAGALAEIRDTVSATANIQPVDTVCQTNVMPANDRQMHAMIKSIKTSNTGSLVQDMPLADSFAVPVAESVINEEEQLCEQNLLPDSDHVCDFIVPLDEADSSMLNHADLRMKGKVQPSSAMQKEDDSKDSCELELAKVNAMPEELRLIQLKIKSDGSTSSQVAGSNAAVSQWQQKLDGPQGTGEQNIENTDFCWSRSADFEPKIDNSESVALPEAQTRLLLSDVQHVVAVTDWPISKETEGKAISINSIFCDSSHEDAEDSGKSYLISEKHQEQKESNTSSISQRKLVSVSTQQSFDGHYQFTVPLEGSFSSVMFPQAGHRSMDFYDSFDSGHSEEGRDINDDDSSTISERTSEKVSDIETSKRKVGAEHAARDKIQTLMNWGVISEHDKRIARKCQTPSSQTSADQEELSMEENVVGGGVFSHSKAAVSAETESVVTQYLHSTGSFYGKEDHSFDSDSSNASAISTDLPSLVTDAHSLVQISAEGLFVSPETLTLSNNANNRIIFNTLSSSDVTSSLIPDSLQILPADNVSRLPSVAEDATAAFHYTESPYALKKNRGYQMGSFDESEEHNYKLVESDEKNCERSQQVEQDTSASEMMTVSHSEDSATHSPASECFQEVRDGVDISSAVIEQLSQLKQSLKLTYAVSLDAEYLSLSSASKKDGEFIHEEPASHSVSLLDTRPVESITSGNKSSSAEPVDVGETEESLDHVTVHSESEVDPGELDVRFQGHIEDNEAISIKTEGSRKTDQEICNNKTHIGPGLSLRKQQVVEESKKAVSRETEGNEEREDGQWSTAEQLPQEVTAKNMSIELNANKDERQCQEKVVEMLQTDAQNTEERLGRMVPETVHPKIMTEIEDVKHVKNECPEMLQTHVDNIDGTKQTVDKEPSTVRKINVVATDFNASESLKDRRQNKITSANILETEKSAEGMWVPGQLKTEHAGDNSEDARHSRVIPYIWDDTGGHLVAEELPTLVKTETAKPDTTGKQSFTKAESAEPSPESEGLGDKKEVRQGPEQSNDSEGELSFKREETLDESPDVIFMQQAVTIMSGPNVVIPVASCTPKDVGNERYRGEMTNQGRTGEISYKLEEVDSEKARAQLHVLRQPMKDLSEPAKETPDGLLSSSNQQTSWMSEPGDADSDAVSQSVHELYPPEHKQFTVPQRFGIMNELEKLRHEHSLMMQLLEKSRNTTPFPDQSLQQSHSTCPYEMQPDLNLPGQVSPVTSSMGQMPIKRCHEDASGSLMLPAVYSQETKILNTDTLQDQERLLSDEEIESLRDRTTTAIRTLESPLLSSDRPHKQGIVSAFGLSSQAGFSDVPEVSKSQSTEAKKEDSRDHSIIACDDEDHVTGIVEQNLNTESRHGLLTSSDQQRISVTDQQDTLKPADSEILVGHQGGHPQLSGFDTIDSKHSCKMPGASGFMQENSRPQGDISVASSHVQCPTDIPFQNDSQASKLNKSYYMTGNSLRNVPAIDNFISSDLKADQQCFGRYGVHHHLDMSLSHVSTGIEAAVDISDDFTQTATEDFDQSGILLNPLDRYKDSHASAEESETRKIQTELDRLQQERIEIIELLSLQYLPASLTVEILEAKLNYCIGQTDLLLASLEDAWAQEEADHYSGPTSADNDYLILYKHQFEQSRHDLQVCMEEARRFNNGSRGRRMARTRDIIAKKRQAEIEAFKLERCREQALLERARKLTSESSPERSPDLTSQSSVTSSQIFTPTCMTPRQHQEHLVQLRRSLVAASSDELLELRRRSSPGRSYSPSPDYSTSSRFTSVDHFPLNSSSNSFSTGHSTTPVPKLVHSSVTQRIPRLYVSESDIGYRRGESLPRVSHSHHPKTFHRSSSSDPPGFPRETFHEGTLLKEFYSSHYPSSVYDDEDLDPERLLAESYIARQLNQEQITKAKEALRLLDAHCNKHQSHIRQTRSSTMDLSSLRPPSHETSWQEREIQREIRSLQQQNMLQSSWERTGYGSRIVSQGPLTSDGRSVLSGLASMPSSDTSFAAYARDILLRSERHVQSITSPYGTSAYQTAGCGRVSDFGDASLAASSADNELVMPSWSSSLPRRSTAMSQPICSRDARTQRLQKKYKN</sequence>
<name>A0A2T7NXE0_POMCA</name>
<feature type="region of interest" description="Disordered" evidence="1">
    <location>
        <begin position="719"/>
        <end position="745"/>
    </location>
</feature>
<feature type="region of interest" description="Disordered" evidence="1">
    <location>
        <begin position="2986"/>
        <end position="3011"/>
    </location>
</feature>
<feature type="region of interest" description="Disordered" evidence="1">
    <location>
        <begin position="2897"/>
        <end position="2922"/>
    </location>
</feature>
<feature type="compositionally biased region" description="Basic residues" evidence="1">
    <location>
        <begin position="108"/>
        <end position="118"/>
    </location>
</feature>
<comment type="caution">
    <text evidence="2">The sequence shown here is derived from an EMBL/GenBank/DDBJ whole genome shotgun (WGS) entry which is preliminary data.</text>
</comment>
<feature type="region of interest" description="Disordered" evidence="1">
    <location>
        <begin position="2180"/>
        <end position="2215"/>
    </location>
</feature>
<feature type="compositionally biased region" description="Basic and acidic residues" evidence="1">
    <location>
        <begin position="2180"/>
        <end position="2190"/>
    </location>
</feature>
<reference evidence="2 3" key="1">
    <citation type="submission" date="2018-04" db="EMBL/GenBank/DDBJ databases">
        <title>The genome of golden apple snail Pomacea canaliculata provides insight into stress tolerance and invasive adaptation.</title>
        <authorList>
            <person name="Liu C."/>
            <person name="Liu B."/>
            <person name="Ren Y."/>
            <person name="Zhang Y."/>
            <person name="Wang H."/>
            <person name="Li S."/>
            <person name="Jiang F."/>
            <person name="Yin L."/>
            <person name="Zhang G."/>
            <person name="Qian W."/>
            <person name="Fan W."/>
        </authorList>
    </citation>
    <scope>NUCLEOTIDE SEQUENCE [LARGE SCALE GENOMIC DNA]</scope>
    <source>
        <strain evidence="2">SZHN2017</strain>
        <tissue evidence="2">Muscle</tissue>
    </source>
</reference>
<evidence type="ECO:0000313" key="2">
    <source>
        <dbReference type="EMBL" id="PVD25823.1"/>
    </source>
</evidence>
<accession>A0A2T7NXE0</accession>
<feature type="compositionally biased region" description="Basic residues" evidence="1">
    <location>
        <begin position="2900"/>
        <end position="2909"/>
    </location>
</feature>
<feature type="compositionally biased region" description="Basic and acidic residues" evidence="1">
    <location>
        <begin position="1780"/>
        <end position="1790"/>
    </location>
</feature>
<feature type="region of interest" description="Disordered" evidence="1">
    <location>
        <begin position="1650"/>
        <end position="1686"/>
    </location>
</feature>
<protein>
    <submittedName>
        <fullName evidence="2">Uncharacterized protein</fullName>
    </submittedName>
</protein>
<feature type="compositionally biased region" description="Polar residues" evidence="1">
    <location>
        <begin position="119"/>
        <end position="131"/>
    </location>
</feature>
<feature type="compositionally biased region" description="Polar residues" evidence="1">
    <location>
        <begin position="281"/>
        <end position="299"/>
    </location>
</feature>
<feature type="compositionally biased region" description="Polar residues" evidence="1">
    <location>
        <begin position="2194"/>
        <end position="2204"/>
    </location>
</feature>
<feature type="compositionally biased region" description="Polar residues" evidence="1">
    <location>
        <begin position="1658"/>
        <end position="1675"/>
    </location>
</feature>
<feature type="region of interest" description="Disordered" evidence="1">
    <location>
        <begin position="1813"/>
        <end position="1872"/>
    </location>
</feature>
<evidence type="ECO:0000313" key="3">
    <source>
        <dbReference type="Proteomes" id="UP000245119"/>
    </source>
</evidence>
<feature type="region of interest" description="Disordered" evidence="1">
    <location>
        <begin position="280"/>
        <end position="312"/>
    </location>
</feature>
<feature type="compositionally biased region" description="Polar residues" evidence="1">
    <location>
        <begin position="3125"/>
        <end position="3141"/>
    </location>
</feature>
<proteinExistence type="predicted"/>
<feature type="region of interest" description="Disordered" evidence="1">
    <location>
        <begin position="1399"/>
        <end position="1431"/>
    </location>
</feature>
<gene>
    <name evidence="2" type="ORF">C0Q70_13486</name>
</gene>
<dbReference type="EMBL" id="PZQS01000008">
    <property type="protein sequence ID" value="PVD25823.1"/>
    <property type="molecule type" value="Genomic_DNA"/>
</dbReference>
<evidence type="ECO:0000256" key="1">
    <source>
        <dbReference type="SAM" id="MobiDB-lite"/>
    </source>
</evidence>
<feature type="compositionally biased region" description="Polar residues" evidence="1">
    <location>
        <begin position="2775"/>
        <end position="2786"/>
    </location>
</feature>